<comment type="caution">
    <text evidence="2">The sequence shown here is derived from an EMBL/GenBank/DDBJ whole genome shotgun (WGS) entry which is preliminary data.</text>
</comment>
<organism evidence="2 3">
    <name type="scientific">Devosia subaequoris</name>
    <dbReference type="NCBI Taxonomy" id="395930"/>
    <lineage>
        <taxon>Bacteria</taxon>
        <taxon>Pseudomonadati</taxon>
        <taxon>Pseudomonadota</taxon>
        <taxon>Alphaproteobacteria</taxon>
        <taxon>Hyphomicrobiales</taxon>
        <taxon>Devosiaceae</taxon>
        <taxon>Devosia</taxon>
    </lineage>
</organism>
<name>A0A7W6NDE1_9HYPH</name>
<dbReference type="GO" id="GO:1901135">
    <property type="term" value="P:carbohydrate derivative metabolic process"/>
    <property type="evidence" value="ECO:0007669"/>
    <property type="project" value="InterPro"/>
</dbReference>
<feature type="domain" description="SIS" evidence="1">
    <location>
        <begin position="68"/>
        <end position="206"/>
    </location>
</feature>
<protein>
    <submittedName>
        <fullName evidence="2">Glucosamine--fructose-6-phosphate aminotransferase (Isomerizing)</fullName>
        <ecNumber evidence="2">2.6.1.16</ecNumber>
    </submittedName>
</protein>
<dbReference type="GO" id="GO:0097367">
    <property type="term" value="F:carbohydrate derivative binding"/>
    <property type="evidence" value="ECO:0007669"/>
    <property type="project" value="InterPro"/>
</dbReference>
<dbReference type="SUPFAM" id="SSF53697">
    <property type="entry name" value="SIS domain"/>
    <property type="match status" value="1"/>
</dbReference>
<proteinExistence type="predicted"/>
<dbReference type="GO" id="GO:0004360">
    <property type="term" value="F:glutamine-fructose-6-phosphate transaminase (isomerizing) activity"/>
    <property type="evidence" value="ECO:0007669"/>
    <property type="project" value="UniProtKB-EC"/>
</dbReference>
<dbReference type="AlphaFoldDB" id="A0A7W6NDE1"/>
<dbReference type="EC" id="2.6.1.16" evidence="2"/>
<keyword evidence="2" id="KW-0808">Transferase</keyword>
<evidence type="ECO:0000259" key="1">
    <source>
        <dbReference type="PROSITE" id="PS51464"/>
    </source>
</evidence>
<dbReference type="InterPro" id="IPR046348">
    <property type="entry name" value="SIS_dom_sf"/>
</dbReference>
<evidence type="ECO:0000313" key="3">
    <source>
        <dbReference type="Proteomes" id="UP000547011"/>
    </source>
</evidence>
<reference evidence="2 3" key="1">
    <citation type="submission" date="2020-08" db="EMBL/GenBank/DDBJ databases">
        <title>Genomic Encyclopedia of Type Strains, Phase IV (KMG-IV): sequencing the most valuable type-strain genomes for metagenomic binning, comparative biology and taxonomic classification.</title>
        <authorList>
            <person name="Goeker M."/>
        </authorList>
    </citation>
    <scope>NUCLEOTIDE SEQUENCE [LARGE SCALE GENOMIC DNA]</scope>
    <source>
        <strain evidence="2 3">DSM 23447</strain>
    </source>
</reference>
<dbReference type="Proteomes" id="UP000547011">
    <property type="component" value="Unassembled WGS sequence"/>
</dbReference>
<accession>A0A7W6NDE1</accession>
<dbReference type="EMBL" id="JACIEW010000013">
    <property type="protein sequence ID" value="MBB4053938.1"/>
    <property type="molecule type" value="Genomic_DNA"/>
</dbReference>
<gene>
    <name evidence="2" type="ORF">GGR20_003609</name>
</gene>
<sequence>MSFVFAHPLLGPASPLGDADQSLIAGWMREEDNEPIASRGWTATGARLALDHLPSRIGDILQGHDLTLGSALNRTFCKAYLVGTDTAYAAACGLRPLFEEMLIGTPCEAIDSTEFAYYARQAVDADCLVIVFAASEEPWRSLEAIVAARGLGATTLVLAAGADMRYDRFASWSWRLAPPLDPIADPSLLLAMAYRLALSMGSQYGVAADRLVQLEAALAEMPGQLQKALIATASDSAMASQLAAARHIVVAGNGAARAAAAASAHWFCAATGRPITMCGLETLGDIPSSPSVATLAIVPNGLSVRRAQLVLERRQGNDSTALVIADDSPLRTIRAGAIFPLPAMVERLSALVYLSAGQRIACALLERRQP</sequence>
<keyword evidence="3" id="KW-1185">Reference proteome</keyword>
<dbReference type="Gene3D" id="3.40.50.10490">
    <property type="entry name" value="Glucose-6-phosphate isomerase like protein, domain 1"/>
    <property type="match status" value="3"/>
</dbReference>
<keyword evidence="2" id="KW-0032">Aminotransferase</keyword>
<dbReference type="PROSITE" id="PS51464">
    <property type="entry name" value="SIS"/>
    <property type="match status" value="1"/>
</dbReference>
<dbReference type="InterPro" id="IPR001347">
    <property type="entry name" value="SIS_dom"/>
</dbReference>
<dbReference type="RefSeq" id="WP_183312686.1">
    <property type="nucleotide sequence ID" value="NZ_JACIEW010000013.1"/>
</dbReference>
<evidence type="ECO:0000313" key="2">
    <source>
        <dbReference type="EMBL" id="MBB4053938.1"/>
    </source>
</evidence>